<dbReference type="EMBL" id="JBHSWU010000452">
    <property type="protein sequence ID" value="MFC6725272.1"/>
    <property type="molecule type" value="Genomic_DNA"/>
</dbReference>
<name>A0ABD5S2T5_9EURY</name>
<feature type="compositionally biased region" description="Low complexity" evidence="1">
    <location>
        <begin position="1"/>
        <end position="16"/>
    </location>
</feature>
<reference evidence="2 3" key="1">
    <citation type="journal article" date="2019" name="Int. J. Syst. Evol. Microbiol.">
        <title>The Global Catalogue of Microorganisms (GCM) 10K type strain sequencing project: providing services to taxonomists for standard genome sequencing and annotation.</title>
        <authorList>
            <consortium name="The Broad Institute Genomics Platform"/>
            <consortium name="The Broad Institute Genome Sequencing Center for Infectious Disease"/>
            <person name="Wu L."/>
            <person name="Ma J."/>
        </authorList>
    </citation>
    <scope>NUCLEOTIDE SEQUENCE [LARGE SCALE GENOMIC DNA]</scope>
    <source>
        <strain evidence="2 3">NBRC 111368</strain>
    </source>
</reference>
<keyword evidence="3" id="KW-1185">Reference proteome</keyword>
<protein>
    <submittedName>
        <fullName evidence="2">Uncharacterized protein</fullName>
    </submittedName>
</protein>
<accession>A0ABD5S2T5</accession>
<proteinExistence type="predicted"/>
<comment type="caution">
    <text evidence="2">The sequence shown here is derived from an EMBL/GenBank/DDBJ whole genome shotgun (WGS) entry which is preliminary data.</text>
</comment>
<organism evidence="2 3">
    <name type="scientific">Halobium palmae</name>
    <dbReference type="NCBI Taxonomy" id="1776492"/>
    <lineage>
        <taxon>Archaea</taxon>
        <taxon>Methanobacteriati</taxon>
        <taxon>Methanobacteriota</taxon>
        <taxon>Stenosarchaea group</taxon>
        <taxon>Halobacteria</taxon>
        <taxon>Halobacteriales</taxon>
        <taxon>Haloferacaceae</taxon>
        <taxon>Halobium</taxon>
    </lineage>
</organism>
<evidence type="ECO:0000313" key="3">
    <source>
        <dbReference type="Proteomes" id="UP001596328"/>
    </source>
</evidence>
<sequence>SPGDGAVDAADTVDATDTTDRASRPDTATIPRSRSAPFRPAVRTASEPHPSSKSRIYTAMPTVGSFCAEPA</sequence>
<gene>
    <name evidence="2" type="ORF">ACFQE1_13010</name>
</gene>
<evidence type="ECO:0000256" key="1">
    <source>
        <dbReference type="SAM" id="MobiDB-lite"/>
    </source>
</evidence>
<feature type="non-terminal residue" evidence="2">
    <location>
        <position position="1"/>
    </location>
</feature>
<dbReference type="Proteomes" id="UP001596328">
    <property type="component" value="Unassembled WGS sequence"/>
</dbReference>
<dbReference type="AlphaFoldDB" id="A0ABD5S2T5"/>
<evidence type="ECO:0000313" key="2">
    <source>
        <dbReference type="EMBL" id="MFC6725272.1"/>
    </source>
</evidence>
<feature type="region of interest" description="Disordered" evidence="1">
    <location>
        <begin position="1"/>
        <end position="55"/>
    </location>
</feature>